<dbReference type="EMBL" id="CP065592">
    <property type="protein sequence ID" value="QPQ54093.1"/>
    <property type="molecule type" value="Genomic_DNA"/>
</dbReference>
<dbReference type="InterPro" id="IPR045497">
    <property type="entry name" value="DUF6438"/>
</dbReference>
<evidence type="ECO:0000313" key="4">
    <source>
        <dbReference type="Proteomes" id="UP000594873"/>
    </source>
</evidence>
<dbReference type="KEGG" id="sflv:IC614_06870"/>
<proteinExistence type="predicted"/>
<reference evidence="3 4" key="1">
    <citation type="submission" date="2020-11" db="EMBL/GenBank/DDBJ databases">
        <title>Genome seq and assembly of Sphingosinicella sp.</title>
        <authorList>
            <person name="Chhetri G."/>
        </authorList>
    </citation>
    <scope>NUCLEOTIDE SEQUENCE [LARGE SCALE GENOMIC DNA]</scope>
    <source>
        <strain evidence="3 4">UDD2</strain>
    </source>
</reference>
<dbReference type="RefSeq" id="WP_200970626.1">
    <property type="nucleotide sequence ID" value="NZ_CP065592.1"/>
</dbReference>
<name>A0A7T2GID4_9SPHN</name>
<accession>A0A7T2GID4</accession>
<gene>
    <name evidence="3" type="ORF">IC614_06870</name>
</gene>
<dbReference type="Pfam" id="PF20033">
    <property type="entry name" value="DUF6438"/>
    <property type="match status" value="1"/>
</dbReference>
<evidence type="ECO:0000313" key="3">
    <source>
        <dbReference type="EMBL" id="QPQ54093.1"/>
    </source>
</evidence>
<evidence type="ECO:0000256" key="1">
    <source>
        <dbReference type="SAM" id="SignalP"/>
    </source>
</evidence>
<keyword evidence="4" id="KW-1185">Reference proteome</keyword>
<dbReference type="Proteomes" id="UP000594873">
    <property type="component" value="Chromosome"/>
</dbReference>
<protein>
    <recommendedName>
        <fullName evidence="2">DUF6438 domain-containing protein</fullName>
    </recommendedName>
</protein>
<feature type="domain" description="DUF6438" evidence="2">
    <location>
        <begin position="35"/>
        <end position="133"/>
    </location>
</feature>
<keyword evidence="1" id="KW-0732">Signal</keyword>
<sequence>MIRTRHKAAIALLTVTLVACASVSPETASAWTDTSIEIEQGPCFGFCPTYRASVATNDRISFHPNRNTRVETPVERQGPAGSYARVATLMAALRPAAVGSYDISQQCDNVVTDLADYHIRWRSPEGERVVRFYPGCQNSRSEADHKRIRDAIDAMNIDDLVTKPENR</sequence>
<evidence type="ECO:0000259" key="2">
    <source>
        <dbReference type="Pfam" id="PF20033"/>
    </source>
</evidence>
<dbReference type="AlphaFoldDB" id="A0A7T2GID4"/>
<feature type="signal peptide" evidence="1">
    <location>
        <begin position="1"/>
        <end position="21"/>
    </location>
</feature>
<organism evidence="3 4">
    <name type="scientific">Allosphingosinicella flava</name>
    <dbReference type="NCBI Taxonomy" id="2771430"/>
    <lineage>
        <taxon>Bacteria</taxon>
        <taxon>Pseudomonadati</taxon>
        <taxon>Pseudomonadota</taxon>
        <taxon>Alphaproteobacteria</taxon>
        <taxon>Sphingomonadales</taxon>
        <taxon>Sphingomonadaceae</taxon>
        <taxon>Allosphingosinicella</taxon>
    </lineage>
</organism>
<feature type="chain" id="PRO_5032596685" description="DUF6438 domain-containing protein" evidence="1">
    <location>
        <begin position="22"/>
        <end position="167"/>
    </location>
</feature>
<dbReference type="PROSITE" id="PS51257">
    <property type="entry name" value="PROKAR_LIPOPROTEIN"/>
    <property type="match status" value="1"/>
</dbReference>